<evidence type="ECO:0000256" key="5">
    <source>
        <dbReference type="ARBA" id="ARBA00023157"/>
    </source>
</evidence>
<evidence type="ECO:0000256" key="2">
    <source>
        <dbReference type="ARBA" id="ARBA00010448"/>
    </source>
</evidence>
<sequence length="199" mass="22325">MLNPSCSNYTIYCSRGHQLNSLAPCFSSKAHSSKISQRSPCLFRYSQEYNNFSINILSFLFCARPAKKKCFLSLSDIPGPISLSELLMEVFPNTVLDPEMMPIFMGPQGSKQCLSCEKSPEGQIQLQLKVSDIKTLYDKKEESLAFTLYSKTDGSPETCSFESAEFPGWFLSTSSESNKPVGLSRQGGTENTLFYFKRH</sequence>
<dbReference type="GO" id="GO:0005149">
    <property type="term" value="F:interleukin-1 receptor binding"/>
    <property type="evidence" value="ECO:0007669"/>
    <property type="project" value="UniProtKB-UniRule"/>
</dbReference>
<dbReference type="Ensembl" id="ENSACAT00000049908.1">
    <property type="protein sequence ID" value="ENSACAP00000030861.1"/>
    <property type="gene ID" value="ENSACAG00000040862.1"/>
</dbReference>
<dbReference type="SMART" id="SM00125">
    <property type="entry name" value="IL1"/>
    <property type="match status" value="1"/>
</dbReference>
<dbReference type="PRINTS" id="PR01360">
    <property type="entry name" value="INTRLEUKIN1X"/>
</dbReference>
<protein>
    <recommendedName>
        <fullName evidence="8">Interleukin-1</fullName>
    </recommendedName>
</protein>
<name>A0A803T6M1_ANOCA</name>
<dbReference type="GeneTree" id="ENSGT00950000182943"/>
<dbReference type="PANTHER" id="PTHR10078:SF28">
    <property type="entry name" value="INTERLEUKIN-1 RECEPTOR ANTAGONIST PROTEIN"/>
    <property type="match status" value="1"/>
</dbReference>
<dbReference type="GO" id="GO:0019221">
    <property type="term" value="P:cytokine-mediated signaling pathway"/>
    <property type="evidence" value="ECO:0000318"/>
    <property type="project" value="GO_Central"/>
</dbReference>
<evidence type="ECO:0000256" key="1">
    <source>
        <dbReference type="ARBA" id="ARBA00004613"/>
    </source>
</evidence>
<dbReference type="SUPFAM" id="SSF50353">
    <property type="entry name" value="Cytokine"/>
    <property type="match status" value="1"/>
</dbReference>
<dbReference type="GO" id="GO:0005125">
    <property type="term" value="F:cytokine activity"/>
    <property type="evidence" value="ECO:0000318"/>
    <property type="project" value="GO_Central"/>
</dbReference>
<dbReference type="PROSITE" id="PS00253">
    <property type="entry name" value="INTERLEUKIN_1"/>
    <property type="match status" value="1"/>
</dbReference>
<dbReference type="Pfam" id="PF00340">
    <property type="entry name" value="IL1"/>
    <property type="match status" value="1"/>
</dbReference>
<dbReference type="GO" id="GO:0006955">
    <property type="term" value="P:immune response"/>
    <property type="evidence" value="ECO:0000318"/>
    <property type="project" value="GO_Central"/>
</dbReference>
<comment type="similarity">
    <text evidence="2 8">Belongs to the IL-1 family.</text>
</comment>
<evidence type="ECO:0000256" key="8">
    <source>
        <dbReference type="RuleBase" id="RU003753"/>
    </source>
</evidence>
<dbReference type="GO" id="GO:0071222">
    <property type="term" value="P:cellular response to lipopolysaccharide"/>
    <property type="evidence" value="ECO:0000318"/>
    <property type="project" value="GO_Central"/>
</dbReference>
<dbReference type="GO" id="GO:0006954">
    <property type="term" value="P:inflammatory response"/>
    <property type="evidence" value="ECO:0000318"/>
    <property type="project" value="GO_Central"/>
</dbReference>
<comment type="subcellular location">
    <subcellularLocation>
        <location evidence="1 8">Secreted</location>
    </subcellularLocation>
</comment>
<dbReference type="InterPro" id="IPR008996">
    <property type="entry name" value="IL1/FGF"/>
</dbReference>
<keyword evidence="3 8" id="KW-0964">Secreted</keyword>
<keyword evidence="10" id="KW-1185">Reference proteome</keyword>
<keyword evidence="4" id="KW-0732">Signal</keyword>
<dbReference type="Gene3D" id="2.80.10.50">
    <property type="match status" value="1"/>
</dbReference>
<dbReference type="InterPro" id="IPR000975">
    <property type="entry name" value="IL-1_fam"/>
</dbReference>
<dbReference type="InParanoid" id="A0A803T6M1"/>
<comment type="function">
    <text evidence="7">Anti-inflammatory antagonist of interleukin-1 family of proinflammatory cytokines such as interleukin-1beta/IL1B and interleukin-1alpha/IL1A. Protects from immune dysregulation and uncontrolled systemic inflammation triggered by IL1 for a range of innate stimulatory agents such as pathogens.</text>
</comment>
<keyword evidence="6" id="KW-0325">Glycoprotein</keyword>
<keyword evidence="5" id="KW-1015">Disulfide bond</keyword>
<evidence type="ECO:0000256" key="3">
    <source>
        <dbReference type="ARBA" id="ARBA00022525"/>
    </source>
</evidence>
<reference evidence="9" key="1">
    <citation type="submission" date="2009-12" db="EMBL/GenBank/DDBJ databases">
        <title>The Genome Sequence of Anolis carolinensis (Green Anole Lizard).</title>
        <authorList>
            <consortium name="The Genome Sequencing Platform"/>
            <person name="Di Palma F."/>
            <person name="Alfoldi J."/>
            <person name="Heiman D."/>
            <person name="Young S."/>
            <person name="Grabherr M."/>
            <person name="Johnson J."/>
            <person name="Lander E.S."/>
            <person name="Lindblad-Toh K."/>
        </authorList>
    </citation>
    <scope>NUCLEOTIDE SEQUENCE [LARGE SCALE GENOMIC DNA]</scope>
    <source>
        <strain evidence="9">JBL SC #1</strain>
    </source>
</reference>
<reference evidence="9" key="3">
    <citation type="submission" date="2025-09" db="UniProtKB">
        <authorList>
            <consortium name="Ensembl"/>
        </authorList>
    </citation>
    <scope>IDENTIFICATION</scope>
</reference>
<dbReference type="AlphaFoldDB" id="A0A803T6M1"/>
<evidence type="ECO:0000256" key="7">
    <source>
        <dbReference type="ARBA" id="ARBA00034096"/>
    </source>
</evidence>
<dbReference type="Proteomes" id="UP000001646">
    <property type="component" value="Unplaced"/>
</dbReference>
<dbReference type="PRINTS" id="PR00264">
    <property type="entry name" value="INTERLEUKIN1"/>
</dbReference>
<evidence type="ECO:0000256" key="4">
    <source>
        <dbReference type="ARBA" id="ARBA00022729"/>
    </source>
</evidence>
<dbReference type="InterPro" id="IPR003297">
    <property type="entry name" value="IL-1RA/IL-36"/>
</dbReference>
<dbReference type="InterPro" id="IPR020877">
    <property type="entry name" value="IL-1_CS"/>
</dbReference>
<dbReference type="PANTHER" id="PTHR10078">
    <property type="entry name" value="INTERLEUKIN-1 FAMILY MEMBER"/>
    <property type="match status" value="1"/>
</dbReference>
<reference evidence="9" key="2">
    <citation type="submission" date="2025-08" db="UniProtKB">
        <authorList>
            <consortium name="Ensembl"/>
        </authorList>
    </citation>
    <scope>IDENTIFICATION</scope>
</reference>
<proteinExistence type="inferred from homology"/>
<evidence type="ECO:0000256" key="6">
    <source>
        <dbReference type="ARBA" id="ARBA00023180"/>
    </source>
</evidence>
<accession>A0A803T6M1</accession>
<dbReference type="GO" id="GO:0005615">
    <property type="term" value="C:extracellular space"/>
    <property type="evidence" value="ECO:0000318"/>
    <property type="project" value="GO_Central"/>
</dbReference>
<evidence type="ECO:0000313" key="9">
    <source>
        <dbReference type="Ensembl" id="ENSACAP00000030861.1"/>
    </source>
</evidence>
<organism evidence="9 10">
    <name type="scientific">Anolis carolinensis</name>
    <name type="common">Green anole</name>
    <name type="synonym">American chameleon</name>
    <dbReference type="NCBI Taxonomy" id="28377"/>
    <lineage>
        <taxon>Eukaryota</taxon>
        <taxon>Metazoa</taxon>
        <taxon>Chordata</taxon>
        <taxon>Craniata</taxon>
        <taxon>Vertebrata</taxon>
        <taxon>Euteleostomi</taxon>
        <taxon>Lepidosauria</taxon>
        <taxon>Squamata</taxon>
        <taxon>Bifurcata</taxon>
        <taxon>Unidentata</taxon>
        <taxon>Episquamata</taxon>
        <taxon>Toxicofera</taxon>
        <taxon>Iguania</taxon>
        <taxon>Dactyloidae</taxon>
        <taxon>Anolis</taxon>
    </lineage>
</organism>
<evidence type="ECO:0000313" key="10">
    <source>
        <dbReference type="Proteomes" id="UP000001646"/>
    </source>
</evidence>